<sequence>MGRFCTKVSKVEDKDLIQESGLYQNFIEKYKEQIFSDKEVQSSNLYMTPIDRDKKTTFRSIVYEGNEFKDSDLTKEPSQSNLHPFDPNLYLPPTKARSLAAYVNYLPVLQNLVDIGVDLLDVDTNTNAGKHIIRLDWEKDILPKLQWLVQDVEVDATSLGDYLTRNPHFLLQDLNDMKTRVNYLESKKFSKAEIAKLVTDFRYWLNNEVKTIDKRLGWIQKTFKMSPTEVRKMIVMEPRVIMFGTGPIQRIVQILGDEGMMVVDQKNILKNDPRVFMMDPGFIQLTLAYATKNMKLTLPQIVSNPLLLRCSISSLKRRHSFLKRLNLAQYDPELPNCIPLDLFLHPSDKVFAERAAMVTTEVYDKYIKCC</sequence>
<dbReference type="WBParaSite" id="RSKR_0000024200.1">
    <property type="protein sequence ID" value="RSKR_0000024200.1"/>
    <property type="gene ID" value="RSKR_0000024200"/>
</dbReference>
<proteinExistence type="predicted"/>
<name>A0AC35TGC2_9BILA</name>
<evidence type="ECO:0000313" key="2">
    <source>
        <dbReference type="WBParaSite" id="RSKR_0000024200.1"/>
    </source>
</evidence>
<organism evidence="1 2">
    <name type="scientific">Rhabditophanes sp. KR3021</name>
    <dbReference type="NCBI Taxonomy" id="114890"/>
    <lineage>
        <taxon>Eukaryota</taxon>
        <taxon>Metazoa</taxon>
        <taxon>Ecdysozoa</taxon>
        <taxon>Nematoda</taxon>
        <taxon>Chromadorea</taxon>
        <taxon>Rhabditida</taxon>
        <taxon>Tylenchina</taxon>
        <taxon>Panagrolaimomorpha</taxon>
        <taxon>Strongyloidoidea</taxon>
        <taxon>Alloionematidae</taxon>
        <taxon>Rhabditophanes</taxon>
    </lineage>
</organism>
<dbReference type="Proteomes" id="UP000095286">
    <property type="component" value="Unplaced"/>
</dbReference>
<protein>
    <submittedName>
        <fullName evidence="2">Ankyrin repeat protein</fullName>
    </submittedName>
</protein>
<accession>A0AC35TGC2</accession>
<reference evidence="2" key="1">
    <citation type="submission" date="2016-11" db="UniProtKB">
        <authorList>
            <consortium name="WormBaseParasite"/>
        </authorList>
    </citation>
    <scope>IDENTIFICATION</scope>
    <source>
        <strain evidence="2">KR3021</strain>
    </source>
</reference>
<evidence type="ECO:0000313" key="1">
    <source>
        <dbReference type="Proteomes" id="UP000095286"/>
    </source>
</evidence>